<name>A0AAD5R4U8_PARTN</name>
<comment type="caution">
    <text evidence="1">The sequence shown here is derived from an EMBL/GenBank/DDBJ whole genome shotgun (WGS) entry which is preliminary data.</text>
</comment>
<proteinExistence type="predicted"/>
<keyword evidence="2" id="KW-1185">Reference proteome</keyword>
<dbReference type="EMBL" id="JAHQIW010006576">
    <property type="protein sequence ID" value="KAJ1369482.1"/>
    <property type="molecule type" value="Genomic_DNA"/>
</dbReference>
<evidence type="ECO:0000313" key="2">
    <source>
        <dbReference type="Proteomes" id="UP001196413"/>
    </source>
</evidence>
<gene>
    <name evidence="1" type="ORF">KIN20_030956</name>
</gene>
<protein>
    <submittedName>
        <fullName evidence="1">Uncharacterized protein</fullName>
    </submittedName>
</protein>
<organism evidence="1 2">
    <name type="scientific">Parelaphostrongylus tenuis</name>
    <name type="common">Meningeal worm</name>
    <dbReference type="NCBI Taxonomy" id="148309"/>
    <lineage>
        <taxon>Eukaryota</taxon>
        <taxon>Metazoa</taxon>
        <taxon>Ecdysozoa</taxon>
        <taxon>Nematoda</taxon>
        <taxon>Chromadorea</taxon>
        <taxon>Rhabditida</taxon>
        <taxon>Rhabditina</taxon>
        <taxon>Rhabditomorpha</taxon>
        <taxon>Strongyloidea</taxon>
        <taxon>Metastrongylidae</taxon>
        <taxon>Parelaphostrongylus</taxon>
    </lineage>
</organism>
<reference evidence="1" key="1">
    <citation type="submission" date="2021-06" db="EMBL/GenBank/DDBJ databases">
        <title>Parelaphostrongylus tenuis whole genome reference sequence.</title>
        <authorList>
            <person name="Garwood T.J."/>
            <person name="Larsen P.A."/>
            <person name="Fountain-Jones N.M."/>
            <person name="Garbe J.R."/>
            <person name="Macchietto M.G."/>
            <person name="Kania S.A."/>
            <person name="Gerhold R.W."/>
            <person name="Richards J.E."/>
            <person name="Wolf T.M."/>
        </authorList>
    </citation>
    <scope>NUCLEOTIDE SEQUENCE</scope>
    <source>
        <strain evidence="1">MNPRO001-30</strain>
        <tissue evidence="1">Meninges</tissue>
    </source>
</reference>
<accession>A0AAD5R4U8</accession>
<dbReference type="Proteomes" id="UP001196413">
    <property type="component" value="Unassembled WGS sequence"/>
</dbReference>
<sequence>MNHVDMKEFCCLGFFKDVMPVMARILRRPQFARHLLRVQLFTSPNECIQENSNV</sequence>
<evidence type="ECO:0000313" key="1">
    <source>
        <dbReference type="EMBL" id="KAJ1369482.1"/>
    </source>
</evidence>
<dbReference type="AlphaFoldDB" id="A0AAD5R4U8"/>